<keyword evidence="2" id="KW-1185">Reference proteome</keyword>
<feature type="transmembrane region" description="Helical" evidence="1">
    <location>
        <begin position="313"/>
        <end position="331"/>
    </location>
</feature>
<dbReference type="InterPro" id="IPR027197">
    <property type="entry name" value="SLC43A3"/>
</dbReference>
<dbReference type="Proteomes" id="UP000694865">
    <property type="component" value="Unplaced"/>
</dbReference>
<name>A0ABM0M9X7_SACKO</name>
<feature type="transmembrane region" description="Helical" evidence="1">
    <location>
        <begin position="132"/>
        <end position="153"/>
    </location>
</feature>
<accession>A0ABM0M9X7</accession>
<feature type="transmembrane region" description="Helical" evidence="1">
    <location>
        <begin position="420"/>
        <end position="443"/>
    </location>
</feature>
<feature type="transmembrane region" description="Helical" evidence="1">
    <location>
        <begin position="80"/>
        <end position="100"/>
    </location>
</feature>
<keyword evidence="1" id="KW-0472">Membrane</keyword>
<dbReference type="RefSeq" id="XP_006816818.1">
    <property type="nucleotide sequence ID" value="XM_006816755.1"/>
</dbReference>
<reference evidence="3" key="1">
    <citation type="submission" date="2025-08" db="UniProtKB">
        <authorList>
            <consortium name="RefSeq"/>
        </authorList>
    </citation>
    <scope>IDENTIFICATION</scope>
    <source>
        <tissue evidence="3">Testes</tissue>
    </source>
</reference>
<feature type="transmembrane region" description="Helical" evidence="1">
    <location>
        <begin position="165"/>
        <end position="188"/>
    </location>
</feature>
<organism evidence="2 3">
    <name type="scientific">Saccoglossus kowalevskii</name>
    <name type="common">Acorn worm</name>
    <dbReference type="NCBI Taxonomy" id="10224"/>
    <lineage>
        <taxon>Eukaryota</taxon>
        <taxon>Metazoa</taxon>
        <taxon>Hemichordata</taxon>
        <taxon>Enteropneusta</taxon>
        <taxon>Harrimaniidae</taxon>
        <taxon>Saccoglossus</taxon>
    </lineage>
</organism>
<feature type="transmembrane region" description="Helical" evidence="1">
    <location>
        <begin position="365"/>
        <end position="387"/>
    </location>
</feature>
<feature type="transmembrane region" description="Helical" evidence="1">
    <location>
        <begin position="478"/>
        <end position="498"/>
    </location>
</feature>
<evidence type="ECO:0000256" key="1">
    <source>
        <dbReference type="SAM" id="Phobius"/>
    </source>
</evidence>
<dbReference type="InterPro" id="IPR036259">
    <property type="entry name" value="MFS_trans_sf"/>
</dbReference>
<dbReference type="Gene3D" id="1.20.1250.20">
    <property type="entry name" value="MFS general substrate transporter like domains"/>
    <property type="match status" value="1"/>
</dbReference>
<gene>
    <name evidence="3" type="primary">LOC102807224</name>
</gene>
<feature type="transmembrane region" description="Helical" evidence="1">
    <location>
        <begin position="449"/>
        <end position="471"/>
    </location>
</feature>
<dbReference type="InterPro" id="IPR011701">
    <property type="entry name" value="MFS"/>
</dbReference>
<feature type="transmembrane region" description="Helical" evidence="1">
    <location>
        <begin position="194"/>
        <end position="216"/>
    </location>
</feature>
<dbReference type="PANTHER" id="PTHR20765:SF1">
    <property type="entry name" value="EQUILIBRATIVE NUCLEOBASE TRANSPORTER 1"/>
    <property type="match status" value="1"/>
</dbReference>
<dbReference type="PANTHER" id="PTHR20765">
    <property type="entry name" value="SOLUTE CARRIER FAMILY 43 MEMBER 3-RELATED"/>
    <property type="match status" value="1"/>
</dbReference>
<proteinExistence type="predicted"/>
<keyword evidence="1" id="KW-1133">Transmembrane helix</keyword>
<feature type="transmembrane region" description="Helical" evidence="1">
    <location>
        <begin position="107"/>
        <end position="126"/>
    </location>
</feature>
<dbReference type="GeneID" id="102807224"/>
<dbReference type="SUPFAM" id="SSF103473">
    <property type="entry name" value="MFS general substrate transporter"/>
    <property type="match status" value="1"/>
</dbReference>
<protein>
    <submittedName>
        <fullName evidence="3">Solute carrier family 43 member 3-like</fullName>
    </submittedName>
</protein>
<dbReference type="Pfam" id="PF07690">
    <property type="entry name" value="MFS_1"/>
    <property type="match status" value="1"/>
</dbReference>
<keyword evidence="1" id="KW-0812">Transmembrane</keyword>
<sequence>MVCCCGDRCGICCAKFWTLFWGLFENLCFAGCVYGWPSLVYVLYKDQYYGHLCNNNATLAAKNVTAEETACPEQDSHFNLVFTVAAFCVSLSTLPNGILYDKAGTRVSKICISILLLGGFILFIFSSPELPFLIYPAMILWAIGGCQLLVVNFQIANLFASKRSTIITFLSAAFDSSAITMLVIKFAYEGGISLRTIFIALAVLTLFININTFLLLPSKRIPFPLPKDYFYRNTTSPSGQQIEEIGLRPLSSAKVPNGSTHRLHNRFHNDPEEDGYGGSYSPDSGLGMTTINNNQNASNSADSPKSTTTLKQCLLSGLFFSHLIWMSIVQHRNWFYLGTFNPWINTLVRGQSISSSEADIQVSHYTTVFAFLQFGAVFVGPLNGLIIDRHKKKTLTRQGSRGSWQVQRTRGPNADLQDTVLAFLVTNTICVLFSIGVVIPILQVQYISFVLQVILKTFVYGLNAAFIATVFPVDYLGTLLGFSLALSAIFGLIQFPLFKMSQHYFDNDPFIVNVGLLVLNLVTYAHPFYITYFCKREDRLRETEEYERLCRQRDSEQLKVMNMISTV</sequence>
<evidence type="ECO:0000313" key="3">
    <source>
        <dbReference type="RefSeq" id="XP_006816818.1"/>
    </source>
</evidence>
<feature type="transmembrane region" description="Helical" evidence="1">
    <location>
        <begin position="510"/>
        <end position="532"/>
    </location>
</feature>
<evidence type="ECO:0000313" key="2">
    <source>
        <dbReference type="Proteomes" id="UP000694865"/>
    </source>
</evidence>